<protein>
    <submittedName>
        <fullName evidence="2">Uncharacterized protein</fullName>
    </submittedName>
</protein>
<reference evidence="2 3" key="1">
    <citation type="submission" date="2019-02" db="EMBL/GenBank/DDBJ databases">
        <title>Deep-cultivation of Planctomycetes and their phenomic and genomic characterization uncovers novel biology.</title>
        <authorList>
            <person name="Wiegand S."/>
            <person name="Jogler M."/>
            <person name="Boedeker C."/>
            <person name="Pinto D."/>
            <person name="Vollmers J."/>
            <person name="Rivas-Marin E."/>
            <person name="Kohn T."/>
            <person name="Peeters S.H."/>
            <person name="Heuer A."/>
            <person name="Rast P."/>
            <person name="Oberbeckmann S."/>
            <person name="Bunk B."/>
            <person name="Jeske O."/>
            <person name="Meyerdierks A."/>
            <person name="Storesund J.E."/>
            <person name="Kallscheuer N."/>
            <person name="Luecker S."/>
            <person name="Lage O.M."/>
            <person name="Pohl T."/>
            <person name="Merkel B.J."/>
            <person name="Hornburger P."/>
            <person name="Mueller R.-W."/>
            <person name="Bruemmer F."/>
            <person name="Labrenz M."/>
            <person name="Spormann A.M."/>
            <person name="Op den Camp H."/>
            <person name="Overmann J."/>
            <person name="Amann R."/>
            <person name="Jetten M.S.M."/>
            <person name="Mascher T."/>
            <person name="Medema M.H."/>
            <person name="Devos D.P."/>
            <person name="Kaster A.-K."/>
            <person name="Ovreas L."/>
            <person name="Rohde M."/>
            <person name="Galperin M.Y."/>
            <person name="Jogler C."/>
        </authorList>
    </citation>
    <scope>NUCLEOTIDE SEQUENCE [LARGE SCALE GENOMIC DNA]</scope>
    <source>
        <strain evidence="2 3">Pla163</strain>
    </source>
</reference>
<name>A0A518D1W7_9BACT</name>
<keyword evidence="3" id="KW-1185">Reference proteome</keyword>
<proteinExistence type="predicted"/>
<dbReference type="AlphaFoldDB" id="A0A518D1W7"/>
<accession>A0A518D1W7</accession>
<keyword evidence="1" id="KW-0732">Signal</keyword>
<feature type="chain" id="PRO_5021855419" evidence="1">
    <location>
        <begin position="25"/>
        <end position="688"/>
    </location>
</feature>
<dbReference type="Proteomes" id="UP000319342">
    <property type="component" value="Chromosome"/>
</dbReference>
<evidence type="ECO:0000256" key="1">
    <source>
        <dbReference type="SAM" id="SignalP"/>
    </source>
</evidence>
<feature type="signal peptide" evidence="1">
    <location>
        <begin position="1"/>
        <end position="24"/>
    </location>
</feature>
<evidence type="ECO:0000313" key="3">
    <source>
        <dbReference type="Proteomes" id="UP000319342"/>
    </source>
</evidence>
<gene>
    <name evidence="2" type="ORF">Pla163_26020</name>
</gene>
<dbReference type="EMBL" id="CP036290">
    <property type="protein sequence ID" value="QDU85471.1"/>
    <property type="molecule type" value="Genomic_DNA"/>
</dbReference>
<organism evidence="2 3">
    <name type="scientific">Rohdeia mirabilis</name>
    <dbReference type="NCBI Taxonomy" id="2528008"/>
    <lineage>
        <taxon>Bacteria</taxon>
        <taxon>Pseudomonadati</taxon>
        <taxon>Planctomycetota</taxon>
        <taxon>Planctomycetia</taxon>
        <taxon>Planctomycetia incertae sedis</taxon>
        <taxon>Rohdeia</taxon>
    </lineage>
</organism>
<sequence precursor="true">MFPRLVRSLHALALFLLAPGTLFAFQSDAWDGTAHDPLGTVTVTDDLVVQQREDGTVVAFGAYRKRWTALGGPGSSVVGQAASLVVVRDGSDLVAHSAVRDATATLSLPAGAVVAYQAVGDEVALVLVQDAGATTAWAFGARTGTWVPQVLAGIVGDRAVGATVAGVGAGTSYHGFSSNSGTWSTIAGTFGGADLRARGNVLVADLRATGGPLTHVLSFSGVRACWHQSPPAVPGTQLVLHDDVACLVTEAGGVLRTVAYSAPRAQWMASAKSYAVAPTVVATRGVLGVLDVVLDGGGALVEAFGAENSAWSSPPSPLPAGTFAVGDDMLVGCDPATDRCVGFSALRAGGFVSRSKPVGVAGTFHVGAHLATVEIETGPFPGFGRTLHAFLPGARAFAPARSLSFGATLFVGDSVVHVVDGDALGLALGTRGGAWRALGTTLPNGTVGSTVAVGGALIAHQNSAGAVELFDERCDAWNPTFAQGVVHTQLAAGNTALATPNSTAGALRAYSALRGEWITELAASAPAELGQVGANVACAVDAAGTLWAFGAANDVHVRRAWPTADGAPVTGPHPFGAPASGGCVDDVLRVLVRGRASEATLLLVAPHLSCPPVTVAPIAGELWLPLATTQVLTVVCVHPVDSVLAQSFALGTLPVGVAFEAWIQGLAIDLVTFESRFMGRRAESVTLF</sequence>
<evidence type="ECO:0000313" key="2">
    <source>
        <dbReference type="EMBL" id="QDU85471.1"/>
    </source>
</evidence>
<dbReference type="RefSeq" id="WP_145188884.1">
    <property type="nucleotide sequence ID" value="NZ_CP036290.1"/>
</dbReference>